<evidence type="ECO:0000259" key="9">
    <source>
        <dbReference type="Pfam" id="PF24597"/>
    </source>
</evidence>
<dbReference type="EMBL" id="LAEV01001222">
    <property type="protein sequence ID" value="KKA28636.1"/>
    <property type="molecule type" value="Genomic_DNA"/>
</dbReference>
<evidence type="ECO:0000256" key="4">
    <source>
        <dbReference type="ARBA" id="ARBA00023034"/>
    </source>
</evidence>
<feature type="domain" description="DOP1-like middle TPR" evidence="9">
    <location>
        <begin position="407"/>
        <end position="623"/>
    </location>
</feature>
<dbReference type="InterPro" id="IPR016024">
    <property type="entry name" value="ARM-type_fold"/>
</dbReference>
<keyword evidence="4" id="KW-0333">Golgi apparatus</keyword>
<protein>
    <submittedName>
        <fullName evidence="11">Uncharacterized protein</fullName>
    </submittedName>
</protein>
<dbReference type="GO" id="GO:0000139">
    <property type="term" value="C:Golgi membrane"/>
    <property type="evidence" value="ECO:0007669"/>
    <property type="project" value="UniProtKB-SubCell"/>
</dbReference>
<keyword evidence="5" id="KW-0472">Membrane</keyword>
<evidence type="ECO:0000256" key="3">
    <source>
        <dbReference type="ARBA" id="ARBA00022927"/>
    </source>
</evidence>
<comment type="subcellular location">
    <subcellularLocation>
        <location evidence="1">Golgi apparatus membrane</location>
        <topology evidence="1">Peripheral membrane protein</topology>
    </subcellularLocation>
</comment>
<evidence type="ECO:0000256" key="1">
    <source>
        <dbReference type="ARBA" id="ARBA00004395"/>
    </source>
</evidence>
<evidence type="ECO:0000259" key="10">
    <source>
        <dbReference type="Pfam" id="PF24598"/>
    </source>
</evidence>
<dbReference type="GO" id="GO:0005802">
    <property type="term" value="C:trans-Golgi network"/>
    <property type="evidence" value="ECO:0007669"/>
    <property type="project" value="TreeGrafter"/>
</dbReference>
<evidence type="ECO:0000256" key="7">
    <source>
        <dbReference type="SAM" id="MobiDB-lite"/>
    </source>
</evidence>
<dbReference type="GO" id="GO:0005768">
    <property type="term" value="C:endosome"/>
    <property type="evidence" value="ECO:0007669"/>
    <property type="project" value="TreeGrafter"/>
</dbReference>
<feature type="domain" description="DOP1-like C-terminal" evidence="10">
    <location>
        <begin position="1425"/>
        <end position="1890"/>
    </location>
</feature>
<dbReference type="GO" id="GO:0015031">
    <property type="term" value="P:protein transport"/>
    <property type="evidence" value="ECO:0007669"/>
    <property type="project" value="UniProtKB-KW"/>
</dbReference>
<dbReference type="PANTHER" id="PTHR14042:SF24">
    <property type="entry name" value="PROTEIN DOPEY-1 HOMOLOG"/>
    <property type="match status" value="1"/>
</dbReference>
<dbReference type="InterPro" id="IPR056457">
    <property type="entry name" value="DOP1_C"/>
</dbReference>
<dbReference type="Proteomes" id="UP000033483">
    <property type="component" value="Unassembled WGS sequence"/>
</dbReference>
<evidence type="ECO:0000313" key="11">
    <source>
        <dbReference type="EMBL" id="KKA28636.1"/>
    </source>
</evidence>
<sequence>MASLEPGSGRATPDSSGRVSPVPRQWRNQIGADDTPAKHDKAFRRYLAVVDKALALFETSLEEWADYISFLNRLLKALQTRQPNMTVLPSKTVVAKRLAQCLNPQLPSGVHQKALEVYAYVFDMIGADGLAQDLALYLPGLATTLSFASLSVRSPYLDILERYFLSLSPTALRPAMRSIILGLLPGLEDETSEDFERTLKLVGRFKSAIRPPDAEEIVPGHSDRDAFFWQVFFLASITGHNRRPGALAYMVRTLPRLGEPLPPAGISAKGKEVLTLGSEKDREMAQKLPELAAMVASPEPGLLLRSFAAGLTDEQMLIQRGFLDMLVTHLPLHSSVLQSVKPHDLDLLIRAAVSVVIRRDMSLNRRLWSWLLGPDPTAEADGEHDANIDSPPTSASDPRSLAAKTVYFQTYGLQALVRALLGMINDPNPDLTPTERARPFRICLSLMDRWEIGSLIDRDVFLPMIDSVRKYKDMAKTKAEFSEVLRSASVFFDGAETGLIFKSMHDLVVQAINDDSITKTDSERLDSISLAAFILANFNVREEEMVTLHAPMLAASILCRAKATAYGRFNTVLGSAVVEEALGVALTLLELVPPRAFPTVTDTTSGSVKHTEAEISRAIGVWYDEHNGSIDEYKPPYSPAQIEMIILSQASAALSASLETPQHTTVVVQRSNILAQFLSKAPINSLMASELRRTIDSVRSGLMKYPIIPFPTFAAMLATATQVLTVGQMAPSELSQLVPPFVKHAWAYLAAGDPKYHVEAVRALWLLQTVLTAQNRDIEAALCGLIIKRDQNDGFSSRASDPGRSFSVLWSHTLQDNAPERRSSKSVAGMTAAAAGLVDLNKIITSTPRLAGAEFFHVMLTQPLLLMLDALLDERTQLHMTVKAWLNSTIGLDRFLYVFVLKFSELPFLSSVTTGPVLAATGQQDLTISEDDDIDMCIYLIRTLTNVLRVAPDMLWSLLASTNVSGSTNGNSIFGITSKENLTMQEYLVQVCMCCIMRHHMPVGADTLLKERSSQLCRAALVLLGQLLGSAYSEPLAELKLENPLITRLQQSLSGPDPYVQVLLLEAVLASLKLGSIAQPPASEAAPEEDGKLLVASETAGGGRLSSSSAAAPPLTPITLNIPGSVARPAPPPALLKCLQAGLVSQNSRPVLDSWIVFLSACLPLYEDSIFQVLIPLVETFCTQINESFQSLQALFGRSPVEVPIVSNGPESTLISLINGLEDVLGTAHTQLLIEEKQAAANKSPDQPQSFFGNMVSGVFTTDAQHGRSATANDRLTVYLAFQDAVRVCFRIWSWGQGSDAGDLDQSSAASFGYTSLRMRNRARRLLERLFSAETLECLETVVEIWRSAYGRTEASEAVAGKTTPIMPSGAQVIKLFPALDGSRPKNAMPALFDAIYSRTNPSALDPARKSTLTISLQDVDLAIFLNEYAHSLDDDAMDEIWTDCMTFIRDILANPFPHRQILPLLLDFAATLGEKVENTNFGELRKMRRELGDVFLRLLTAIFTTRPMTYTDSSPVSAKSGTTQTPSEKADDVVGILADIVPNLPKILVESDRALTAATTISTNVLQPLLKSKYFPEGVTPSTLRLFRELARVPQNQKNWRKDISDAFNDSRFFASDLALVESEWLPLLRQWVHADKDRMPELLARITPPTTAGIVFGVGATSARLDADRRTQLNLRRIATLVLASAEDAFASDLDAIAAKLTELLGATSTSSPSSVTRAEIYMVIRALVLRTSAVNLAMLWPVVNAELHAALASVVSPEGTMAAETYPVFAVLQACKLLDVLLCVAPDDFQLHEWLFITDTIDAVYRPESYQPIALADELSEDLGQAQAGTSAMGDVVHSVVSGPWKRPMLSNVGQIDSVGGREELVGRVLRPFFNQLSIFVFESRYAMGVLDRKFCVQKLLQDLFDERTIVKSM</sequence>
<organism evidence="11 12">
    <name type="scientific">Thielaviopsis punctulata</name>
    <dbReference type="NCBI Taxonomy" id="72032"/>
    <lineage>
        <taxon>Eukaryota</taxon>
        <taxon>Fungi</taxon>
        <taxon>Dikarya</taxon>
        <taxon>Ascomycota</taxon>
        <taxon>Pezizomycotina</taxon>
        <taxon>Sordariomycetes</taxon>
        <taxon>Hypocreomycetidae</taxon>
        <taxon>Microascales</taxon>
        <taxon>Ceratocystidaceae</taxon>
        <taxon>Thielaviopsis</taxon>
    </lineage>
</organism>
<dbReference type="SUPFAM" id="SSF48371">
    <property type="entry name" value="ARM repeat"/>
    <property type="match status" value="1"/>
</dbReference>
<evidence type="ECO:0000256" key="5">
    <source>
        <dbReference type="ARBA" id="ARBA00023136"/>
    </source>
</evidence>
<dbReference type="InterPro" id="IPR056458">
    <property type="entry name" value="TPR_DOP1_M"/>
</dbReference>
<dbReference type="Pfam" id="PF24598">
    <property type="entry name" value="DOP1_C"/>
    <property type="match status" value="1"/>
</dbReference>
<dbReference type="InterPro" id="IPR040314">
    <property type="entry name" value="DOP1"/>
</dbReference>
<dbReference type="PANTHER" id="PTHR14042">
    <property type="entry name" value="DOPEY-RELATED"/>
    <property type="match status" value="1"/>
</dbReference>
<evidence type="ECO:0000256" key="6">
    <source>
        <dbReference type="ARBA" id="ARBA00046326"/>
    </source>
</evidence>
<proteinExistence type="inferred from homology"/>
<feature type="domain" description="DOP1 N-terminal" evidence="8">
    <location>
        <begin position="40"/>
        <end position="375"/>
    </location>
</feature>
<gene>
    <name evidence="11" type="ORF">TD95_001870</name>
</gene>
<keyword evidence="12" id="KW-1185">Reference proteome</keyword>
<dbReference type="GO" id="GO:0005829">
    <property type="term" value="C:cytosol"/>
    <property type="evidence" value="ECO:0007669"/>
    <property type="project" value="GOC"/>
</dbReference>
<comment type="caution">
    <text evidence="11">The sequence shown here is derived from an EMBL/GenBank/DDBJ whole genome shotgun (WGS) entry which is preliminary data.</text>
</comment>
<dbReference type="Pfam" id="PF24597">
    <property type="entry name" value="TPR_DOP1_M"/>
    <property type="match status" value="1"/>
</dbReference>
<dbReference type="InterPro" id="IPR007249">
    <property type="entry name" value="DOP1_N"/>
</dbReference>
<evidence type="ECO:0000256" key="2">
    <source>
        <dbReference type="ARBA" id="ARBA00022448"/>
    </source>
</evidence>
<keyword evidence="3" id="KW-0653">Protein transport</keyword>
<feature type="region of interest" description="Disordered" evidence="7">
    <location>
        <begin position="1"/>
        <end position="35"/>
    </location>
</feature>
<accession>A0A0F4ZEV5</accession>
<reference evidence="11 12" key="1">
    <citation type="submission" date="2015-03" db="EMBL/GenBank/DDBJ databases">
        <authorList>
            <person name="Radwan O."/>
            <person name="Al-Naeli F.A."/>
            <person name="Rendon G.A."/>
            <person name="Fields C."/>
        </authorList>
    </citation>
    <scope>NUCLEOTIDE SEQUENCE [LARGE SCALE GENOMIC DNA]</scope>
    <source>
        <strain evidence="11">CR-DP1</strain>
    </source>
</reference>
<keyword evidence="2" id="KW-0813">Transport</keyword>
<dbReference type="GO" id="GO:0006895">
    <property type="term" value="P:Golgi to endosome transport"/>
    <property type="evidence" value="ECO:0007669"/>
    <property type="project" value="InterPro"/>
</dbReference>
<evidence type="ECO:0000259" key="8">
    <source>
        <dbReference type="Pfam" id="PF04118"/>
    </source>
</evidence>
<dbReference type="OrthoDB" id="297643at2759"/>
<comment type="similarity">
    <text evidence="6">Belongs to the DOP1 family.</text>
</comment>
<name>A0A0F4ZEV5_9PEZI</name>
<evidence type="ECO:0000313" key="12">
    <source>
        <dbReference type="Proteomes" id="UP000033483"/>
    </source>
</evidence>
<dbReference type="Pfam" id="PF04118">
    <property type="entry name" value="Dopey_N"/>
    <property type="match status" value="1"/>
</dbReference>